<sequence>MNGKPVSLKKYANKVILIVNTATKCGFTPTYTDLENLYEKYHSQGFEILDFPCNQFAQQAPGTIESIHQFCQLNYGIKFPQFQKIKVNGDDAEPLYKFLKSQKGFAGWDITNPIYPNLNKMLSEKDPDYESKPDIKWNFTKFLINKKGQVVERFEPTEKIEHIDAEVAKLLKE</sequence>
<gene>
    <name evidence="5" type="ORF">NG821_03730</name>
</gene>
<dbReference type="PROSITE" id="PS51355">
    <property type="entry name" value="GLUTATHIONE_PEROXID_3"/>
    <property type="match status" value="1"/>
</dbReference>
<protein>
    <recommendedName>
        <fullName evidence="4">Glutathione peroxidase</fullName>
    </recommendedName>
</protein>
<evidence type="ECO:0000256" key="3">
    <source>
        <dbReference type="ARBA" id="ARBA00023002"/>
    </source>
</evidence>
<dbReference type="SUPFAM" id="SSF52833">
    <property type="entry name" value="Thioredoxin-like"/>
    <property type="match status" value="1"/>
</dbReference>
<comment type="caution">
    <text evidence="5">The sequence shown here is derived from an EMBL/GenBank/DDBJ whole genome shotgun (WGS) entry which is preliminary data.</text>
</comment>
<dbReference type="CDD" id="cd00340">
    <property type="entry name" value="GSH_Peroxidase"/>
    <property type="match status" value="1"/>
</dbReference>
<dbReference type="InterPro" id="IPR000889">
    <property type="entry name" value="Glutathione_peroxidase"/>
</dbReference>
<keyword evidence="3 4" id="KW-0560">Oxidoreductase</keyword>
<comment type="similarity">
    <text evidence="1 4">Belongs to the glutathione peroxidase family.</text>
</comment>
<organism evidence="5 6">
    <name type="scientific">Segatella cerevisiae</name>
    <dbReference type="NCBI Taxonomy" id="2053716"/>
    <lineage>
        <taxon>Bacteria</taxon>
        <taxon>Pseudomonadati</taxon>
        <taxon>Bacteroidota</taxon>
        <taxon>Bacteroidia</taxon>
        <taxon>Bacteroidales</taxon>
        <taxon>Prevotellaceae</taxon>
        <taxon>Segatella</taxon>
    </lineage>
</organism>
<evidence type="ECO:0000256" key="1">
    <source>
        <dbReference type="ARBA" id="ARBA00006926"/>
    </source>
</evidence>
<dbReference type="PROSITE" id="PS00460">
    <property type="entry name" value="GLUTATHIONE_PEROXID_1"/>
    <property type="match status" value="1"/>
</dbReference>
<dbReference type="InterPro" id="IPR036249">
    <property type="entry name" value="Thioredoxin-like_sf"/>
</dbReference>
<dbReference type="PANTHER" id="PTHR11592:SF78">
    <property type="entry name" value="GLUTATHIONE PEROXIDASE"/>
    <property type="match status" value="1"/>
</dbReference>
<dbReference type="InterPro" id="IPR029760">
    <property type="entry name" value="GPX_CS"/>
</dbReference>
<dbReference type="PROSITE" id="PS00763">
    <property type="entry name" value="GLUTATHIONE_PEROXID_2"/>
    <property type="match status" value="1"/>
</dbReference>
<dbReference type="EMBL" id="JAMXLY010000009">
    <property type="protein sequence ID" value="MCO6024963.1"/>
    <property type="molecule type" value="Genomic_DNA"/>
</dbReference>
<keyword evidence="2 4" id="KW-0575">Peroxidase</keyword>
<evidence type="ECO:0000313" key="6">
    <source>
        <dbReference type="Proteomes" id="UP001204015"/>
    </source>
</evidence>
<proteinExistence type="inferred from homology"/>
<dbReference type="Proteomes" id="UP001204015">
    <property type="component" value="Unassembled WGS sequence"/>
</dbReference>
<evidence type="ECO:0000313" key="5">
    <source>
        <dbReference type="EMBL" id="MCO6024963.1"/>
    </source>
</evidence>
<evidence type="ECO:0000256" key="2">
    <source>
        <dbReference type="ARBA" id="ARBA00022559"/>
    </source>
</evidence>
<dbReference type="PIRSF" id="PIRSF000303">
    <property type="entry name" value="Glutathion_perox"/>
    <property type="match status" value="1"/>
</dbReference>
<dbReference type="Gene3D" id="3.40.30.10">
    <property type="entry name" value="Glutaredoxin"/>
    <property type="match status" value="1"/>
</dbReference>
<name>A0ABT1BXH0_9BACT</name>
<keyword evidence="6" id="KW-1185">Reference proteome</keyword>
<dbReference type="PRINTS" id="PR01011">
    <property type="entry name" value="GLUTPROXDASE"/>
</dbReference>
<dbReference type="GO" id="GO:0004601">
    <property type="term" value="F:peroxidase activity"/>
    <property type="evidence" value="ECO:0007669"/>
    <property type="project" value="UniProtKB-KW"/>
</dbReference>
<accession>A0ABT1BXH0</accession>
<dbReference type="Pfam" id="PF00255">
    <property type="entry name" value="GSHPx"/>
    <property type="match status" value="1"/>
</dbReference>
<reference evidence="5 6" key="1">
    <citation type="submission" date="2022-06" db="EMBL/GenBank/DDBJ databases">
        <title>A taxonomic note on the genus Prevotella: Description of four novel genera and emended description of the genera Hallella and Xylanibacter.</title>
        <authorList>
            <person name="Hitch T.C.A."/>
        </authorList>
    </citation>
    <scope>NUCLEOTIDE SEQUENCE [LARGE SCALE GENOMIC DNA]</scope>
    <source>
        <strain evidence="5 6">DSM 100619</strain>
    </source>
</reference>
<dbReference type="PANTHER" id="PTHR11592">
    <property type="entry name" value="GLUTATHIONE PEROXIDASE"/>
    <property type="match status" value="1"/>
</dbReference>
<evidence type="ECO:0000256" key="4">
    <source>
        <dbReference type="RuleBase" id="RU000499"/>
    </source>
</evidence>
<dbReference type="InterPro" id="IPR029759">
    <property type="entry name" value="GPX_AS"/>
</dbReference>